<dbReference type="GO" id="GO:0019915">
    <property type="term" value="P:lipid storage"/>
    <property type="evidence" value="ECO:0007669"/>
    <property type="project" value="TreeGrafter"/>
</dbReference>
<feature type="region of interest" description="Disordered" evidence="4">
    <location>
        <begin position="403"/>
        <end position="437"/>
    </location>
</feature>
<proteinExistence type="inferred from homology"/>
<dbReference type="Proteomes" id="UP000034805">
    <property type="component" value="Unassembled WGS sequence"/>
</dbReference>
<gene>
    <name evidence="5" type="ORF">Z043_122017</name>
</gene>
<feature type="region of interest" description="Disordered" evidence="4">
    <location>
        <begin position="456"/>
        <end position="477"/>
    </location>
</feature>
<feature type="non-terminal residue" evidence="5">
    <location>
        <position position="1"/>
    </location>
</feature>
<organism evidence="5 6">
    <name type="scientific">Scleropages formosus</name>
    <name type="common">Asian bonytongue</name>
    <name type="synonym">Osteoglossum formosum</name>
    <dbReference type="NCBI Taxonomy" id="113540"/>
    <lineage>
        <taxon>Eukaryota</taxon>
        <taxon>Metazoa</taxon>
        <taxon>Chordata</taxon>
        <taxon>Craniata</taxon>
        <taxon>Vertebrata</taxon>
        <taxon>Euteleostomi</taxon>
        <taxon>Actinopterygii</taxon>
        <taxon>Neopterygii</taxon>
        <taxon>Teleostei</taxon>
        <taxon>Osteoglossocephala</taxon>
        <taxon>Osteoglossomorpha</taxon>
        <taxon>Osteoglossiformes</taxon>
        <taxon>Osteoglossidae</taxon>
        <taxon>Scleropages</taxon>
    </lineage>
</organism>
<evidence type="ECO:0000256" key="1">
    <source>
        <dbReference type="ARBA" id="ARBA00004502"/>
    </source>
</evidence>
<keyword evidence="3" id="KW-0551">Lipid droplet</keyword>
<comment type="subcellular location">
    <subcellularLocation>
        <location evidence="1">Lipid droplet</location>
    </subcellularLocation>
</comment>
<feature type="compositionally biased region" description="Basic and acidic residues" evidence="4">
    <location>
        <begin position="463"/>
        <end position="477"/>
    </location>
</feature>
<dbReference type="InterPro" id="IPR004279">
    <property type="entry name" value="Perilipin"/>
</dbReference>
<dbReference type="PANTHER" id="PTHR14024">
    <property type="entry name" value="PERILIPIN"/>
    <property type="match status" value="1"/>
</dbReference>
<dbReference type="GO" id="GO:0005811">
    <property type="term" value="C:lipid droplet"/>
    <property type="evidence" value="ECO:0007669"/>
    <property type="project" value="UniProtKB-SubCell"/>
</dbReference>
<sequence>ENVLRRVARLPLFSSAAQIVTATYADLKGRYPLVGLVGGVAAISIRRMSLATARSSTPLLQRLEPQISMANSYACVGLDELEKRFPVLQQSAEEVVGRLKDTLFLTMDDLQLRMNEGMGRVVGRTEQVMEQTRAAIQANVMSIQNSSLGGTVVSVLDELLTRSEEAAVYYLPLPDALREFFAPPEREWELSLQRYEEEEDDDDEEPGLWSRARYLGLHVGLLLQHWAGMLRDSLRQRALVLGDLSDTVGLTWLLEAALALSQRLLGFYLAQVYRMEELRSLVVSQLVLLARMFLDLRPVRAALTFPGQVQSTLMVVMRDLWELSQILIQLLINTTPLYNMVRILSGPSEPLISAKKAVEHLSMVCKVTGCHLCSASVKSCVRHGGGGVPSDRDGPVDQVHRGVASRLSDGRNPGKRAGKPTGMTGMRCPQVPSRGHSHCLTHARCDRLWDEGSHRAGLGQRQQDLDNRKGSDGKPERALLGIRQQLKADGMNPTEDSPR</sequence>
<accession>A0A0P7WAL0</accession>
<comment type="similarity">
    <text evidence="2">Belongs to the perilipin family.</text>
</comment>
<dbReference type="AlphaFoldDB" id="A0A0P7WAL0"/>
<name>A0A0P7WAL0_SCLFO</name>
<protein>
    <recommendedName>
        <fullName evidence="7">Perilipin-2-like</fullName>
    </recommendedName>
</protein>
<evidence type="ECO:0000256" key="3">
    <source>
        <dbReference type="ARBA" id="ARBA00022677"/>
    </source>
</evidence>
<comment type="caution">
    <text evidence="5">The sequence shown here is derived from an EMBL/GenBank/DDBJ whole genome shotgun (WGS) entry which is preliminary data.</text>
</comment>
<dbReference type="PANTHER" id="PTHR14024:SF48">
    <property type="entry name" value="PERILIPIN 6"/>
    <property type="match status" value="1"/>
</dbReference>
<reference evidence="5 6" key="1">
    <citation type="submission" date="2015-08" db="EMBL/GenBank/DDBJ databases">
        <title>The genome of the Asian arowana (Scleropages formosus).</title>
        <authorList>
            <person name="Tan M.H."/>
            <person name="Gan H.M."/>
            <person name="Croft L.J."/>
            <person name="Austin C.M."/>
        </authorList>
    </citation>
    <scope>NUCLEOTIDE SEQUENCE [LARGE SCALE GENOMIC DNA]</scope>
    <source>
        <strain evidence="5">Aro1</strain>
    </source>
</reference>
<evidence type="ECO:0008006" key="7">
    <source>
        <dbReference type="Google" id="ProtNLM"/>
    </source>
</evidence>
<evidence type="ECO:0000313" key="6">
    <source>
        <dbReference type="Proteomes" id="UP000034805"/>
    </source>
</evidence>
<dbReference type="GO" id="GO:0005829">
    <property type="term" value="C:cytosol"/>
    <property type="evidence" value="ECO:0007669"/>
    <property type="project" value="TreeGrafter"/>
</dbReference>
<dbReference type="EMBL" id="JARO02011271">
    <property type="protein sequence ID" value="KPP60012.1"/>
    <property type="molecule type" value="Genomic_DNA"/>
</dbReference>
<evidence type="ECO:0000256" key="4">
    <source>
        <dbReference type="SAM" id="MobiDB-lite"/>
    </source>
</evidence>
<evidence type="ECO:0000256" key="2">
    <source>
        <dbReference type="ARBA" id="ARBA00006311"/>
    </source>
</evidence>
<dbReference type="Pfam" id="PF03036">
    <property type="entry name" value="Perilipin"/>
    <property type="match status" value="1"/>
</dbReference>
<evidence type="ECO:0000313" key="5">
    <source>
        <dbReference type="EMBL" id="KPP60012.1"/>
    </source>
</evidence>
<dbReference type="GO" id="GO:0010890">
    <property type="term" value="P:positive regulation of triglyceride storage"/>
    <property type="evidence" value="ECO:0007669"/>
    <property type="project" value="TreeGrafter"/>
</dbReference>